<evidence type="ECO:0000313" key="6">
    <source>
        <dbReference type="EMBL" id="SDI16041.1"/>
    </source>
</evidence>
<dbReference type="PANTHER" id="PTHR38445:SF10">
    <property type="entry name" value="GNTR-FAMILY TRANSCRIPTIONAL REGULATOR"/>
    <property type="match status" value="1"/>
</dbReference>
<dbReference type="Gene3D" id="1.10.10.10">
    <property type="entry name" value="Winged helix-like DNA-binding domain superfamily/Winged helix DNA-binding domain"/>
    <property type="match status" value="1"/>
</dbReference>
<dbReference type="Pfam" id="PF00392">
    <property type="entry name" value="GntR"/>
    <property type="match status" value="1"/>
</dbReference>
<dbReference type="RefSeq" id="WP_009000958.1">
    <property type="nucleotide sequence ID" value="NZ_BAABYV010000001.1"/>
</dbReference>
<reference evidence="7 8" key="1">
    <citation type="submission" date="2016-10" db="EMBL/GenBank/DDBJ databases">
        <authorList>
            <person name="de Groot N.N."/>
        </authorList>
    </citation>
    <scope>NUCLEOTIDE SEQUENCE [LARGE SCALE GENOMIC DNA]</scope>
    <source>
        <strain evidence="5 8">NLAE-zl-C500</strain>
        <strain evidence="6 7">NLAE-zl-C57</strain>
    </source>
</reference>
<keyword evidence="3" id="KW-0804">Transcription</keyword>
<keyword evidence="2" id="KW-0238">DNA-binding</keyword>
<dbReference type="Proteomes" id="UP000183670">
    <property type="component" value="Unassembled WGS sequence"/>
</dbReference>
<dbReference type="Proteomes" id="UP000181870">
    <property type="component" value="Unassembled WGS sequence"/>
</dbReference>
<dbReference type="GO" id="GO:0003700">
    <property type="term" value="F:DNA-binding transcription factor activity"/>
    <property type="evidence" value="ECO:0007669"/>
    <property type="project" value="InterPro"/>
</dbReference>
<dbReference type="PROSITE" id="PS50949">
    <property type="entry name" value="HTH_GNTR"/>
    <property type="match status" value="1"/>
</dbReference>
<dbReference type="EMBL" id="FNDO01000028">
    <property type="protein sequence ID" value="SDI16041.1"/>
    <property type="molecule type" value="Genomic_DNA"/>
</dbReference>
<dbReference type="InterPro" id="IPR036388">
    <property type="entry name" value="WH-like_DNA-bd_sf"/>
</dbReference>
<evidence type="ECO:0000259" key="4">
    <source>
        <dbReference type="PROSITE" id="PS50949"/>
    </source>
</evidence>
<dbReference type="InterPro" id="IPR000524">
    <property type="entry name" value="Tscrpt_reg_HTH_GntR"/>
</dbReference>
<proteinExistence type="predicted"/>
<name>A0A1G6G9D7_BACOV</name>
<dbReference type="EMBL" id="FMYE01000045">
    <property type="protein sequence ID" value="SDB78612.1"/>
    <property type="molecule type" value="Genomic_DNA"/>
</dbReference>
<evidence type="ECO:0000313" key="7">
    <source>
        <dbReference type="Proteomes" id="UP000181870"/>
    </source>
</evidence>
<dbReference type="SUPFAM" id="SSF46785">
    <property type="entry name" value="Winged helix' DNA-binding domain"/>
    <property type="match status" value="1"/>
</dbReference>
<dbReference type="Gene3D" id="3.40.50.2300">
    <property type="match status" value="2"/>
</dbReference>
<dbReference type="InterPro" id="IPR036390">
    <property type="entry name" value="WH_DNA-bd_sf"/>
</dbReference>
<evidence type="ECO:0000313" key="5">
    <source>
        <dbReference type="EMBL" id="SDB78612.1"/>
    </source>
</evidence>
<dbReference type="SMART" id="SM00345">
    <property type="entry name" value="HTH_GNTR"/>
    <property type="match status" value="1"/>
</dbReference>
<dbReference type="CDD" id="cd07377">
    <property type="entry name" value="WHTH_GntR"/>
    <property type="match status" value="1"/>
</dbReference>
<gene>
    <name evidence="5" type="ORF">SAMN05192581_104512</name>
    <name evidence="6" type="ORF">SAMN05192582_102830</name>
</gene>
<keyword evidence="1" id="KW-0805">Transcription regulation</keyword>
<evidence type="ECO:0000256" key="2">
    <source>
        <dbReference type="ARBA" id="ARBA00023125"/>
    </source>
</evidence>
<dbReference type="InterPro" id="IPR028082">
    <property type="entry name" value="Peripla_BP_I"/>
</dbReference>
<dbReference type="GO" id="GO:0003677">
    <property type="term" value="F:DNA binding"/>
    <property type="evidence" value="ECO:0007669"/>
    <property type="project" value="UniProtKB-KW"/>
</dbReference>
<dbReference type="SUPFAM" id="SSF53822">
    <property type="entry name" value="Periplasmic binding protein-like I"/>
    <property type="match status" value="1"/>
</dbReference>
<dbReference type="PANTHER" id="PTHR38445">
    <property type="entry name" value="HTH-TYPE TRANSCRIPTIONAL REPRESSOR YTRA"/>
    <property type="match status" value="1"/>
</dbReference>
<sequence>MQNENLDITEQKKPASRMKYLQLVDYINSLIEDGTLQIGDQIPSLNQLQTQLRMSKETLLKGLNYLLEMGVIEAIYRKGYFVKKVSINHSYHVFLLLDKMNVMREQIYRSIFKSLKDVGDIDIYFHHHNYKVFEKLIKENLGNYTHYIIATFLKEDVTDVLNLIPAEKRIIIDYNQQGLSGNYSCIYQDYGYDIYCSLLQLQDRLKKYEKLILIARPEAIHAQQVIDGFLHYCVKSELPYSIESNVEEKNFRKGNAYITFSRYDTDDVSLIKLAKKKGYELGKEIGLISYNDTAVKEILEGGITVISTDFEMMGKAAASVILNKNIIYKRNPTKVIIRNSL</sequence>
<accession>A0A1G6G9D7</accession>
<feature type="domain" description="HTH gntR-type" evidence="4">
    <location>
        <begin position="17"/>
        <end position="85"/>
    </location>
</feature>
<dbReference type="AlphaFoldDB" id="A0A1G6G9D7"/>
<evidence type="ECO:0000313" key="8">
    <source>
        <dbReference type="Proteomes" id="UP000183670"/>
    </source>
</evidence>
<evidence type="ECO:0000256" key="1">
    <source>
        <dbReference type="ARBA" id="ARBA00023015"/>
    </source>
</evidence>
<evidence type="ECO:0000256" key="3">
    <source>
        <dbReference type="ARBA" id="ARBA00023163"/>
    </source>
</evidence>
<protein>
    <submittedName>
        <fullName evidence="5">Regulatory protein, gntR family</fullName>
    </submittedName>
</protein>
<organism evidence="5 8">
    <name type="scientific">Bacteroides ovatus</name>
    <dbReference type="NCBI Taxonomy" id="28116"/>
    <lineage>
        <taxon>Bacteria</taxon>
        <taxon>Pseudomonadati</taxon>
        <taxon>Bacteroidota</taxon>
        <taxon>Bacteroidia</taxon>
        <taxon>Bacteroidales</taxon>
        <taxon>Bacteroidaceae</taxon>
        <taxon>Bacteroides</taxon>
    </lineage>
</organism>